<protein>
    <submittedName>
        <fullName evidence="2">Uncharacterized protein</fullName>
    </submittedName>
</protein>
<organism evidence="2">
    <name type="scientific">Anopheles darlingi</name>
    <name type="common">Mosquito</name>
    <dbReference type="NCBI Taxonomy" id="43151"/>
    <lineage>
        <taxon>Eukaryota</taxon>
        <taxon>Metazoa</taxon>
        <taxon>Ecdysozoa</taxon>
        <taxon>Arthropoda</taxon>
        <taxon>Hexapoda</taxon>
        <taxon>Insecta</taxon>
        <taxon>Pterygota</taxon>
        <taxon>Neoptera</taxon>
        <taxon>Endopterygota</taxon>
        <taxon>Diptera</taxon>
        <taxon>Nematocera</taxon>
        <taxon>Culicoidea</taxon>
        <taxon>Culicidae</taxon>
        <taxon>Anophelinae</taxon>
        <taxon>Anopheles</taxon>
    </lineage>
</organism>
<feature type="compositionally biased region" description="Low complexity" evidence="1">
    <location>
        <begin position="386"/>
        <end position="396"/>
    </location>
</feature>
<evidence type="ECO:0000256" key="1">
    <source>
        <dbReference type="SAM" id="MobiDB-lite"/>
    </source>
</evidence>
<dbReference type="VEuPathDB" id="VectorBase:ADAC004922"/>
<dbReference type="VEuPathDB" id="VectorBase:ADAR2_000374"/>
<feature type="region of interest" description="Disordered" evidence="1">
    <location>
        <begin position="451"/>
        <end position="504"/>
    </location>
</feature>
<feature type="compositionally biased region" description="Basic and acidic residues" evidence="1">
    <location>
        <begin position="244"/>
        <end position="269"/>
    </location>
</feature>
<feature type="region of interest" description="Disordered" evidence="1">
    <location>
        <begin position="1"/>
        <end position="29"/>
    </location>
</feature>
<dbReference type="EMBL" id="GGFL01000229">
    <property type="protein sequence ID" value="MBW64407.1"/>
    <property type="molecule type" value="Transcribed_RNA"/>
</dbReference>
<proteinExistence type="predicted"/>
<feature type="region of interest" description="Disordered" evidence="1">
    <location>
        <begin position="244"/>
        <end position="319"/>
    </location>
</feature>
<feature type="compositionally biased region" description="Basic and acidic residues" evidence="1">
    <location>
        <begin position="1"/>
        <end position="11"/>
    </location>
</feature>
<accession>A0A2M4CGD3</accession>
<dbReference type="VEuPathDB" id="VectorBase:ADAC004929"/>
<dbReference type="AlphaFoldDB" id="A0A2M4CGD3"/>
<sequence length="539" mass="61496">MPKSVVKKEETSYDGNRSSVLKRKNPHPVRDLFKPLGDTQQMCRFCGWSTRENATRMMKHIISVCQSAPASTRRSMQDLAESNAERENRSLLSVHNKKDIHSYFRQCENGKKRECVYCEWKTILNLTRMRNHLVMMCKEVPISVRAQFLKLELVEAKEELLETTQPEYESFRIVNVLEDGVRKDFEIVSSDQLPEEVDSLEVVHEEGDVTNPNSTYYYEVNQEDGYFLQEVDDNDQHTANELIALDRADESRSASESRSLHHKNDEQQHRQQQRSTVASKVVMVEEDSNEEDEDDGTIEAEKQQQQQQQHETERQTMENEAAEDTLLNLNCNNCFWCQKSLMANGGTAIMRNNKLYCSRVCAIAKKKPKTPERRDSGKSPEPQPSRPVSSASFSSSTAGPRGTSTPNQPKSTDDKAKPNEISLRKRILLGSKPILRQKAVIASRVTNPLARVSHSPKKRGNSGPLLRSGKVSIIKKEDSPKQVQQQEQQMKAEPLPTKEVAKPATPIRSSTSSMVRVYYRYIVYIITVTYRSGLRLVTE</sequence>
<name>A0A2M4CGD3_ANODA</name>
<reference evidence="2" key="1">
    <citation type="submission" date="2018-01" db="EMBL/GenBank/DDBJ databases">
        <title>An insight into the sialome of Amazonian anophelines.</title>
        <authorList>
            <person name="Ribeiro J.M."/>
            <person name="Scarpassa V."/>
            <person name="Calvo E."/>
        </authorList>
    </citation>
    <scope>NUCLEOTIDE SEQUENCE</scope>
</reference>
<feature type="compositionally biased region" description="Basic and acidic residues" evidence="1">
    <location>
        <begin position="369"/>
        <end position="378"/>
    </location>
</feature>
<evidence type="ECO:0000313" key="2">
    <source>
        <dbReference type="EMBL" id="MBW64407.1"/>
    </source>
</evidence>
<feature type="region of interest" description="Disordered" evidence="1">
    <location>
        <begin position="366"/>
        <end position="423"/>
    </location>
</feature>
<feature type="compositionally biased region" description="Acidic residues" evidence="1">
    <location>
        <begin position="284"/>
        <end position="298"/>
    </location>
</feature>